<feature type="compositionally biased region" description="Basic residues" evidence="1">
    <location>
        <begin position="56"/>
        <end position="65"/>
    </location>
</feature>
<feature type="compositionally biased region" description="Polar residues" evidence="1">
    <location>
        <begin position="18"/>
        <end position="31"/>
    </location>
</feature>
<dbReference type="Proteomes" id="UP000001812">
    <property type="component" value="Chromosome I"/>
</dbReference>
<reference evidence="2" key="1">
    <citation type="submission" date="2009-05" db="EMBL/GenBank/DDBJ databases">
        <authorList>
            <person name="Harkins D.M."/>
            <person name="DeShazer D."/>
            <person name="Woods D.E."/>
            <person name="Brinkac L.M."/>
            <person name="Brown K.A."/>
            <person name="Hung G.C."/>
            <person name="Tuanyok A."/>
            <person name="Zhang B."/>
            <person name="Nierman W.C."/>
        </authorList>
    </citation>
    <scope>NUCLEOTIDE SEQUENCE [LARGE SCALE GENOMIC DNA]</scope>
    <source>
        <strain evidence="2">1710a</strain>
    </source>
</reference>
<name>A0A0E1W9L8_BURPE</name>
<evidence type="ECO:0000256" key="1">
    <source>
        <dbReference type="SAM" id="MobiDB-lite"/>
    </source>
</evidence>
<dbReference type="EMBL" id="CM000832">
    <property type="protein sequence ID" value="EET09905.1"/>
    <property type="molecule type" value="Genomic_DNA"/>
</dbReference>
<sequence length="73" mass="7478">MAHIAGAAEAGGGVHRTGTGTMSASSISPSPKRQKAKTARERFRVAVCRQSGGAARGRRAAHRASPRAIPTTP</sequence>
<feature type="region of interest" description="Disordered" evidence="1">
    <location>
        <begin position="1"/>
        <end position="73"/>
    </location>
</feature>
<evidence type="ECO:0000313" key="2">
    <source>
        <dbReference type="EMBL" id="EET09905.1"/>
    </source>
</evidence>
<dbReference type="HOGENOM" id="CLU_201015_0_0_4"/>
<proteinExistence type="predicted"/>
<protein>
    <submittedName>
        <fullName evidence="2">Uncharacterized protein</fullName>
    </submittedName>
</protein>
<gene>
    <name evidence="2" type="ORF">BURPS1710A_3913</name>
</gene>
<dbReference type="AlphaFoldDB" id="A0A0E1W9L8"/>
<organism evidence="2">
    <name type="scientific">Burkholderia pseudomallei 1710a</name>
    <dbReference type="NCBI Taxonomy" id="320371"/>
    <lineage>
        <taxon>Bacteria</taxon>
        <taxon>Pseudomonadati</taxon>
        <taxon>Pseudomonadota</taxon>
        <taxon>Betaproteobacteria</taxon>
        <taxon>Burkholderiales</taxon>
        <taxon>Burkholderiaceae</taxon>
        <taxon>Burkholderia</taxon>
        <taxon>pseudomallei group</taxon>
    </lineage>
</organism>
<accession>A0A0E1W9L8</accession>